<dbReference type="PANTHER" id="PTHR13516:SF4">
    <property type="entry name" value="FI09323P"/>
    <property type="match status" value="1"/>
</dbReference>
<dbReference type="Proteomes" id="UP000886998">
    <property type="component" value="Unassembled WGS sequence"/>
</dbReference>
<evidence type="ECO:0000259" key="5">
    <source>
        <dbReference type="Pfam" id="PF01918"/>
    </source>
</evidence>
<evidence type="ECO:0000256" key="3">
    <source>
        <dbReference type="ARBA" id="ARBA00023242"/>
    </source>
</evidence>
<reference evidence="6" key="1">
    <citation type="submission" date="2020-08" db="EMBL/GenBank/DDBJ databases">
        <title>Multicomponent nature underlies the extraordinary mechanical properties of spider dragline silk.</title>
        <authorList>
            <person name="Kono N."/>
            <person name="Nakamura H."/>
            <person name="Mori M."/>
            <person name="Yoshida Y."/>
            <person name="Ohtoshi R."/>
            <person name="Malay A.D."/>
            <person name="Moran D.A.P."/>
            <person name="Tomita M."/>
            <person name="Numata K."/>
            <person name="Arakawa K."/>
        </authorList>
    </citation>
    <scope>NUCLEOTIDE SEQUENCE</scope>
</reference>
<feature type="compositionally biased region" description="Basic residues" evidence="4">
    <location>
        <begin position="177"/>
        <end position="188"/>
    </location>
</feature>
<evidence type="ECO:0000256" key="2">
    <source>
        <dbReference type="ARBA" id="ARBA00008018"/>
    </source>
</evidence>
<dbReference type="GO" id="GO:0001682">
    <property type="term" value="P:tRNA 5'-leader removal"/>
    <property type="evidence" value="ECO:0007669"/>
    <property type="project" value="TreeGrafter"/>
</dbReference>
<keyword evidence="7" id="KW-1185">Reference proteome</keyword>
<comment type="caution">
    <text evidence="6">The sequence shown here is derived from an EMBL/GenBank/DDBJ whole genome shotgun (WGS) entry which is preliminary data.</text>
</comment>
<dbReference type="InterPro" id="IPR002775">
    <property type="entry name" value="DNA/RNA-bd_Alba-like"/>
</dbReference>
<dbReference type="InterPro" id="IPR051958">
    <property type="entry name" value="Alba-like_NAB"/>
</dbReference>
<dbReference type="AlphaFoldDB" id="A0A8X6XWB9"/>
<dbReference type="Pfam" id="PF01918">
    <property type="entry name" value="Alba"/>
    <property type="match status" value="1"/>
</dbReference>
<dbReference type="GO" id="GO:0005634">
    <property type="term" value="C:nucleus"/>
    <property type="evidence" value="ECO:0007669"/>
    <property type="project" value="UniProtKB-SubCell"/>
</dbReference>
<dbReference type="OrthoDB" id="6420343at2759"/>
<name>A0A8X6XWB9_9ARAC</name>
<dbReference type="InterPro" id="IPR036882">
    <property type="entry name" value="Alba-like_dom_sf"/>
</dbReference>
<comment type="subcellular location">
    <subcellularLocation>
        <location evidence="1">Nucleus</location>
    </subcellularLocation>
</comment>
<keyword evidence="3" id="KW-0539">Nucleus</keyword>
<comment type="similarity">
    <text evidence="2">Belongs to the histone-like Alba family.</text>
</comment>
<gene>
    <name evidence="6" type="primary">Rpp25l</name>
    <name evidence="6" type="ORF">TNIN_500241</name>
</gene>
<evidence type="ECO:0000313" key="7">
    <source>
        <dbReference type="Proteomes" id="UP000886998"/>
    </source>
</evidence>
<dbReference type="GO" id="GO:0000172">
    <property type="term" value="C:ribonuclease MRP complex"/>
    <property type="evidence" value="ECO:0007669"/>
    <property type="project" value="TreeGrafter"/>
</dbReference>
<accession>A0A8X6XWB9</accession>
<dbReference type="PANTHER" id="PTHR13516">
    <property type="entry name" value="RIBONUCLEASE P SUBUNIT P25"/>
    <property type="match status" value="1"/>
</dbReference>
<dbReference type="EMBL" id="BMAV01013289">
    <property type="protein sequence ID" value="GFY60789.1"/>
    <property type="molecule type" value="Genomic_DNA"/>
</dbReference>
<organism evidence="6 7">
    <name type="scientific">Trichonephila inaurata madagascariensis</name>
    <dbReference type="NCBI Taxonomy" id="2747483"/>
    <lineage>
        <taxon>Eukaryota</taxon>
        <taxon>Metazoa</taxon>
        <taxon>Ecdysozoa</taxon>
        <taxon>Arthropoda</taxon>
        <taxon>Chelicerata</taxon>
        <taxon>Arachnida</taxon>
        <taxon>Araneae</taxon>
        <taxon>Araneomorphae</taxon>
        <taxon>Entelegynae</taxon>
        <taxon>Araneoidea</taxon>
        <taxon>Nephilidae</taxon>
        <taxon>Trichonephila</taxon>
        <taxon>Trichonephila inaurata</taxon>
    </lineage>
</organism>
<sequence>MVVNSCSNPTEFPFTMMKKYRIEHHLDSNNELRIRLLENYDKGEIIVKPKDPKEDFKNLPNDVLVVKVKRGSKIKNLMGFVEKSLRDISVRHMVFSGCGDAIEKTISCVEITKAKFKGLHQITKLSVLSVQEFWEPKNPDLDRLQVTREIPTVSILLCKDRLDSSELGYQAPTKVNRTPKKSYKRKKTDYKPRSDQGEKQSFEEKIAKE</sequence>
<evidence type="ECO:0000256" key="4">
    <source>
        <dbReference type="SAM" id="MobiDB-lite"/>
    </source>
</evidence>
<dbReference type="Gene3D" id="3.30.110.20">
    <property type="entry name" value="Alba-like domain"/>
    <property type="match status" value="1"/>
</dbReference>
<feature type="compositionally biased region" description="Basic and acidic residues" evidence="4">
    <location>
        <begin position="189"/>
        <end position="209"/>
    </location>
</feature>
<feature type="domain" description="DNA/RNA-binding protein Alba-like" evidence="5">
    <location>
        <begin position="65"/>
        <end position="126"/>
    </location>
</feature>
<dbReference type="GO" id="GO:0003723">
    <property type="term" value="F:RNA binding"/>
    <property type="evidence" value="ECO:0007669"/>
    <property type="project" value="TreeGrafter"/>
</dbReference>
<feature type="region of interest" description="Disordered" evidence="4">
    <location>
        <begin position="169"/>
        <end position="209"/>
    </location>
</feature>
<evidence type="ECO:0000313" key="6">
    <source>
        <dbReference type="EMBL" id="GFY60789.1"/>
    </source>
</evidence>
<evidence type="ECO:0000256" key="1">
    <source>
        <dbReference type="ARBA" id="ARBA00004123"/>
    </source>
</evidence>
<proteinExistence type="inferred from homology"/>
<dbReference type="SUPFAM" id="SSF82704">
    <property type="entry name" value="AlbA-like"/>
    <property type="match status" value="1"/>
</dbReference>
<protein>
    <submittedName>
        <fullName evidence="6">Ribonuclease P protein subunit p25-like protein</fullName>
    </submittedName>
</protein>